<dbReference type="GO" id="GO:0016491">
    <property type="term" value="F:oxidoreductase activity"/>
    <property type="evidence" value="ECO:0007669"/>
    <property type="project" value="InterPro"/>
</dbReference>
<dbReference type="Pfam" id="PF07110">
    <property type="entry name" value="EthD"/>
    <property type="match status" value="1"/>
</dbReference>
<dbReference type="AlphaFoldDB" id="A0A177DWW4"/>
<organism evidence="4 5">
    <name type="scientific">Alternaria alternata</name>
    <name type="common">Alternaria rot fungus</name>
    <name type="synonym">Torula alternata</name>
    <dbReference type="NCBI Taxonomy" id="5599"/>
    <lineage>
        <taxon>Eukaryota</taxon>
        <taxon>Fungi</taxon>
        <taxon>Dikarya</taxon>
        <taxon>Ascomycota</taxon>
        <taxon>Pezizomycotina</taxon>
        <taxon>Dothideomycetes</taxon>
        <taxon>Pleosporomycetidae</taxon>
        <taxon>Pleosporales</taxon>
        <taxon>Pleosporineae</taxon>
        <taxon>Pleosporaceae</taxon>
        <taxon>Alternaria</taxon>
        <taxon>Alternaria sect. Alternaria</taxon>
        <taxon>Alternaria alternata complex</taxon>
    </lineage>
</organism>
<dbReference type="EMBL" id="KV441471">
    <property type="protein sequence ID" value="OAG24183.1"/>
    <property type="molecule type" value="Genomic_DNA"/>
</dbReference>
<accession>A0A177DWW4</accession>
<evidence type="ECO:0000256" key="2">
    <source>
        <dbReference type="SAM" id="SignalP"/>
    </source>
</evidence>
<dbReference type="SUPFAM" id="SSF54909">
    <property type="entry name" value="Dimeric alpha+beta barrel"/>
    <property type="match status" value="1"/>
</dbReference>
<evidence type="ECO:0000313" key="4">
    <source>
        <dbReference type="EMBL" id="OAG24183.1"/>
    </source>
</evidence>
<name>A0A177DWW4_ALTAL</name>
<feature type="signal peptide" evidence="2">
    <location>
        <begin position="1"/>
        <end position="20"/>
    </location>
</feature>
<feature type="domain" description="EthD" evidence="3">
    <location>
        <begin position="16"/>
        <end position="106"/>
    </location>
</feature>
<dbReference type="VEuPathDB" id="FungiDB:CC77DRAFT_1016571"/>
<sequence length="123" mass="13629">MVLPYFTALVFGTMLPGLNLTQYADHYDNVHIPLVKSLTGPNFPAVHTRHYFGGNPAFVNASYPVDWNSMATMEFRDQAHALTFLNIIGQPAAKAKIEEDEHLFMAHAPRTVIVGTDGSVSWP</sequence>
<proteinExistence type="inferred from homology"/>
<dbReference type="InterPro" id="IPR011008">
    <property type="entry name" value="Dimeric_a/b-barrel"/>
</dbReference>
<keyword evidence="5" id="KW-1185">Reference proteome</keyword>
<protein>
    <recommendedName>
        <fullName evidence="3">EthD domain-containing protein</fullName>
    </recommendedName>
</protein>
<dbReference type="GeneID" id="29109827"/>
<comment type="similarity">
    <text evidence="1">Belongs to the tpcK family.</text>
</comment>
<keyword evidence="2" id="KW-0732">Signal</keyword>
<evidence type="ECO:0000313" key="5">
    <source>
        <dbReference type="Proteomes" id="UP000077248"/>
    </source>
</evidence>
<dbReference type="OMA" id="MAIMSFR"/>
<evidence type="ECO:0000259" key="3">
    <source>
        <dbReference type="Pfam" id="PF07110"/>
    </source>
</evidence>
<dbReference type="InterPro" id="IPR009799">
    <property type="entry name" value="EthD_dom"/>
</dbReference>
<gene>
    <name evidence="4" type="ORF">CC77DRAFT_1016571</name>
</gene>
<dbReference type="Gene3D" id="3.30.70.100">
    <property type="match status" value="1"/>
</dbReference>
<dbReference type="KEGG" id="aalt:CC77DRAFT_1016571"/>
<dbReference type="RefSeq" id="XP_018389604.1">
    <property type="nucleotide sequence ID" value="XM_018524233.1"/>
</dbReference>
<evidence type="ECO:0000256" key="1">
    <source>
        <dbReference type="ARBA" id="ARBA00005986"/>
    </source>
</evidence>
<dbReference type="Proteomes" id="UP000077248">
    <property type="component" value="Unassembled WGS sequence"/>
</dbReference>
<feature type="chain" id="PRO_5008059869" description="EthD domain-containing protein" evidence="2">
    <location>
        <begin position="21"/>
        <end position="123"/>
    </location>
</feature>
<reference evidence="4 5" key="1">
    <citation type="submission" date="2016-05" db="EMBL/GenBank/DDBJ databases">
        <title>Comparative analysis of secretome profiles of manganese(II)-oxidizing ascomycete fungi.</title>
        <authorList>
            <consortium name="DOE Joint Genome Institute"/>
            <person name="Zeiner C.A."/>
            <person name="Purvine S.O."/>
            <person name="Zink E.M."/>
            <person name="Wu S."/>
            <person name="Pasa-Tolic L."/>
            <person name="Chaput D.L."/>
            <person name="Haridas S."/>
            <person name="Grigoriev I.V."/>
            <person name="Santelli C.M."/>
            <person name="Hansel C.M."/>
        </authorList>
    </citation>
    <scope>NUCLEOTIDE SEQUENCE [LARGE SCALE GENOMIC DNA]</scope>
    <source>
        <strain evidence="4 5">SRC1lrK2f</strain>
    </source>
</reference>